<comment type="caution">
    <text evidence="3">The sequence shown here is derived from an EMBL/GenBank/DDBJ whole genome shotgun (WGS) entry which is preliminary data.</text>
</comment>
<dbReference type="SUPFAM" id="SSF48726">
    <property type="entry name" value="Immunoglobulin"/>
    <property type="match status" value="1"/>
</dbReference>
<keyword evidence="1" id="KW-0812">Transmembrane</keyword>
<name>A0A4Y8AD58_9SPHI</name>
<evidence type="ECO:0000256" key="1">
    <source>
        <dbReference type="SAM" id="Phobius"/>
    </source>
</evidence>
<evidence type="ECO:0000313" key="2">
    <source>
        <dbReference type="EMBL" id="MBB3970171.1"/>
    </source>
</evidence>
<dbReference type="RefSeq" id="WP_134336166.1">
    <property type="nucleotide sequence ID" value="NZ_BMCZ01000003.1"/>
</dbReference>
<reference evidence="2 5" key="3">
    <citation type="submission" date="2020-08" db="EMBL/GenBank/DDBJ databases">
        <title>Genomic Encyclopedia of Type Strains, Phase IV (KMG-IV): sequencing the most valuable type-strain genomes for metagenomic binning, comparative biology and taxonomic classification.</title>
        <authorList>
            <person name="Goeker M."/>
        </authorList>
    </citation>
    <scope>NUCLEOTIDE SEQUENCE [LARGE SCALE GENOMIC DNA]</scope>
    <source>
        <strain evidence="2 5">DSM 100995</strain>
    </source>
</reference>
<evidence type="ECO:0008006" key="6">
    <source>
        <dbReference type="Google" id="ProtNLM"/>
    </source>
</evidence>
<dbReference type="Proteomes" id="UP000297248">
    <property type="component" value="Unassembled WGS sequence"/>
</dbReference>
<dbReference type="AlphaFoldDB" id="A0A4Y8AD58"/>
<organism evidence="3 4">
    <name type="scientific">Mucilaginibacter phyllosphaerae</name>
    <dbReference type="NCBI Taxonomy" id="1812349"/>
    <lineage>
        <taxon>Bacteria</taxon>
        <taxon>Pseudomonadati</taxon>
        <taxon>Bacteroidota</taxon>
        <taxon>Sphingobacteriia</taxon>
        <taxon>Sphingobacteriales</taxon>
        <taxon>Sphingobacteriaceae</taxon>
        <taxon>Mucilaginibacter</taxon>
    </lineage>
</organism>
<dbReference type="OrthoDB" id="9912025at2"/>
<keyword evidence="1" id="KW-0472">Membrane</keyword>
<proteinExistence type="predicted"/>
<sequence length="125" mass="13150">MKKNLIYSLIAGILLTGLLSFTIIKVNKKATPLPAKKTGNVKAKKFACSCVITGISNSGTTFTWTTNSQPVDHFNYGGYYQAGGTFSGSTYSPPVSISYKSGGGRFSVTPICADGSSGTSMNILF</sequence>
<evidence type="ECO:0000313" key="4">
    <source>
        <dbReference type="Proteomes" id="UP000297248"/>
    </source>
</evidence>
<reference evidence="3" key="2">
    <citation type="submission" date="2019-03" db="EMBL/GenBank/DDBJ databases">
        <authorList>
            <person name="Yan Y.-Q."/>
            <person name="Du Z.-J."/>
        </authorList>
    </citation>
    <scope>NUCLEOTIDE SEQUENCE</scope>
    <source>
        <strain evidence="3">PP-F2FG21</strain>
    </source>
</reference>
<dbReference type="InterPro" id="IPR036179">
    <property type="entry name" value="Ig-like_dom_sf"/>
</dbReference>
<dbReference type="Proteomes" id="UP000583101">
    <property type="component" value="Unassembled WGS sequence"/>
</dbReference>
<dbReference type="EMBL" id="SNQG01000003">
    <property type="protein sequence ID" value="TEW66556.1"/>
    <property type="molecule type" value="Genomic_DNA"/>
</dbReference>
<feature type="transmembrane region" description="Helical" evidence="1">
    <location>
        <begin position="6"/>
        <end position="24"/>
    </location>
</feature>
<dbReference type="EMBL" id="JACIEG010000005">
    <property type="protein sequence ID" value="MBB3970171.1"/>
    <property type="molecule type" value="Genomic_DNA"/>
</dbReference>
<evidence type="ECO:0000313" key="3">
    <source>
        <dbReference type="EMBL" id="TEW66556.1"/>
    </source>
</evidence>
<protein>
    <recommendedName>
        <fullName evidence="6">Ig-like domain-containing protein</fullName>
    </recommendedName>
</protein>
<reference evidence="3 4" key="1">
    <citation type="journal article" date="2016" name="Int. J. Syst. Evol. Microbiol.">
        <title>Proposal of Mucilaginibacter phyllosphaerae sp. nov. isolated from the phyllosphere of Galium album.</title>
        <authorList>
            <person name="Aydogan E.L."/>
            <person name="Busse H.J."/>
            <person name="Moser G."/>
            <person name="Muller C."/>
            <person name="Kampfer P."/>
            <person name="Glaeser S.P."/>
        </authorList>
    </citation>
    <scope>NUCLEOTIDE SEQUENCE [LARGE SCALE GENOMIC DNA]</scope>
    <source>
        <strain evidence="3 4">PP-F2FG21</strain>
    </source>
</reference>
<gene>
    <name evidence="3" type="ORF">E2R65_09020</name>
    <name evidence="2" type="ORF">GGR35_002787</name>
</gene>
<accession>A0A4Y8AD58</accession>
<evidence type="ECO:0000313" key="5">
    <source>
        <dbReference type="Proteomes" id="UP000583101"/>
    </source>
</evidence>
<keyword evidence="5" id="KW-1185">Reference proteome</keyword>
<keyword evidence="1" id="KW-1133">Transmembrane helix</keyword>